<dbReference type="Proteomes" id="UP000217076">
    <property type="component" value="Unassembled WGS sequence"/>
</dbReference>
<dbReference type="Pfam" id="PF03061">
    <property type="entry name" value="4HBT"/>
    <property type="match status" value="1"/>
</dbReference>
<dbReference type="NCBIfam" id="TIGR00369">
    <property type="entry name" value="unchar_dom_1"/>
    <property type="match status" value="1"/>
</dbReference>
<evidence type="ECO:0000313" key="10">
    <source>
        <dbReference type="Proteomes" id="UP000217076"/>
    </source>
</evidence>
<proteinExistence type="inferred from homology"/>
<evidence type="ECO:0000256" key="2">
    <source>
        <dbReference type="ARBA" id="ARBA00035880"/>
    </source>
</evidence>
<dbReference type="SUPFAM" id="SSF54637">
    <property type="entry name" value="Thioesterase/thiol ester dehydrase-isomerase"/>
    <property type="match status" value="1"/>
</dbReference>
<dbReference type="CDD" id="cd03443">
    <property type="entry name" value="PaaI_thioesterase"/>
    <property type="match status" value="1"/>
</dbReference>
<gene>
    <name evidence="9" type="ORF">SAMN05421742_102223</name>
</gene>
<evidence type="ECO:0000256" key="4">
    <source>
        <dbReference type="ARBA" id="ARBA00038381"/>
    </source>
</evidence>
<dbReference type="AlphaFoldDB" id="A0A1G7WJR3"/>
<dbReference type="PANTHER" id="PTHR43240">
    <property type="entry name" value="1,4-DIHYDROXY-2-NAPHTHOYL-COA THIOESTERASE 1"/>
    <property type="match status" value="1"/>
</dbReference>
<dbReference type="InterPro" id="IPR003736">
    <property type="entry name" value="PAAI_dom"/>
</dbReference>
<dbReference type="GO" id="GO:0047617">
    <property type="term" value="F:fatty acyl-CoA hydrolase activity"/>
    <property type="evidence" value="ECO:0007669"/>
    <property type="project" value="UniProtKB-EC"/>
</dbReference>
<comment type="similarity">
    <text evidence="4">Belongs to the YigI thioesterase family.</text>
</comment>
<accession>A0A1G7WJR3</accession>
<comment type="catalytic activity">
    <reaction evidence="3">
        <text>a long-chain fatty acyl-CoA + H2O = a long-chain fatty acid + CoA + H(+)</text>
        <dbReference type="Rhea" id="RHEA:67680"/>
        <dbReference type="ChEBI" id="CHEBI:15377"/>
        <dbReference type="ChEBI" id="CHEBI:15378"/>
        <dbReference type="ChEBI" id="CHEBI:57287"/>
        <dbReference type="ChEBI" id="CHEBI:57560"/>
        <dbReference type="ChEBI" id="CHEBI:83139"/>
    </reaction>
</comment>
<evidence type="ECO:0000256" key="6">
    <source>
        <dbReference type="ARBA" id="ARBA00040062"/>
    </source>
</evidence>
<keyword evidence="1" id="KW-0378">Hydrolase</keyword>
<evidence type="ECO:0000313" key="9">
    <source>
        <dbReference type="EMBL" id="SDG72124.1"/>
    </source>
</evidence>
<dbReference type="Gene3D" id="3.10.129.10">
    <property type="entry name" value="Hotdog Thioesterase"/>
    <property type="match status" value="1"/>
</dbReference>
<dbReference type="EMBL" id="FNCV01000002">
    <property type="protein sequence ID" value="SDG72124.1"/>
    <property type="molecule type" value="Genomic_DNA"/>
</dbReference>
<dbReference type="RefSeq" id="WP_092615867.1">
    <property type="nucleotide sequence ID" value="NZ_FNCV01000002.1"/>
</dbReference>
<evidence type="ECO:0000256" key="3">
    <source>
        <dbReference type="ARBA" id="ARBA00036002"/>
    </source>
</evidence>
<protein>
    <recommendedName>
        <fullName evidence="6">Medium/long-chain acyl-CoA thioesterase YigI</fullName>
        <ecNumber evidence="5">3.1.2.20</ecNumber>
    </recommendedName>
</protein>
<dbReference type="STRING" id="83401.SAMN05421742_102223"/>
<evidence type="ECO:0000259" key="8">
    <source>
        <dbReference type="Pfam" id="PF03061"/>
    </source>
</evidence>
<dbReference type="InterPro" id="IPR029069">
    <property type="entry name" value="HotDog_dom_sf"/>
</dbReference>
<evidence type="ECO:0000256" key="7">
    <source>
        <dbReference type="ARBA" id="ARBA00048062"/>
    </source>
</evidence>
<feature type="domain" description="Thioesterase" evidence="8">
    <location>
        <begin position="58"/>
        <end position="126"/>
    </location>
</feature>
<evidence type="ECO:0000256" key="5">
    <source>
        <dbReference type="ARBA" id="ARBA00038894"/>
    </source>
</evidence>
<dbReference type="InterPro" id="IPR006683">
    <property type="entry name" value="Thioestr_dom"/>
</dbReference>
<comment type="catalytic activity">
    <reaction evidence="7">
        <text>a medium-chain fatty acyl-CoA + H2O = a medium-chain fatty acid + CoA + H(+)</text>
        <dbReference type="Rhea" id="RHEA:68184"/>
        <dbReference type="ChEBI" id="CHEBI:15377"/>
        <dbReference type="ChEBI" id="CHEBI:15378"/>
        <dbReference type="ChEBI" id="CHEBI:57287"/>
        <dbReference type="ChEBI" id="CHEBI:59558"/>
        <dbReference type="ChEBI" id="CHEBI:90546"/>
    </reaction>
</comment>
<name>A0A1G7WJR3_9PROT</name>
<sequence>MPTAPPVFEPRNPDWEADLRASFARQGVMGHIGAELGALAPGEAEIRLPYGAHVSQQHGFFHGGIIATIADSAGGYAGFSLMAAGDGVLTVEFKLNLMAPADGELLIARGRVLRPGRSLFVTTAEVAVLRNGAETPCAVMQQTLMRITGRHDVTG</sequence>
<dbReference type="EC" id="3.1.2.20" evidence="5"/>
<dbReference type="PANTHER" id="PTHR43240:SF20">
    <property type="entry name" value="MEDIUM_LONG-CHAIN ACYL-COA THIOESTERASE YIGI"/>
    <property type="match status" value="1"/>
</dbReference>
<keyword evidence="10" id="KW-1185">Reference proteome</keyword>
<organism evidence="9 10">
    <name type="scientific">Roseospirillum parvum</name>
    <dbReference type="NCBI Taxonomy" id="83401"/>
    <lineage>
        <taxon>Bacteria</taxon>
        <taxon>Pseudomonadati</taxon>
        <taxon>Pseudomonadota</taxon>
        <taxon>Alphaproteobacteria</taxon>
        <taxon>Rhodospirillales</taxon>
        <taxon>Rhodospirillaceae</taxon>
        <taxon>Roseospirillum</taxon>
    </lineage>
</organism>
<reference evidence="10" key="1">
    <citation type="submission" date="2016-10" db="EMBL/GenBank/DDBJ databases">
        <authorList>
            <person name="Varghese N."/>
            <person name="Submissions S."/>
        </authorList>
    </citation>
    <scope>NUCLEOTIDE SEQUENCE [LARGE SCALE GENOMIC DNA]</scope>
    <source>
        <strain evidence="10">930I</strain>
    </source>
</reference>
<dbReference type="OrthoDB" id="9806185at2"/>
<evidence type="ECO:0000256" key="1">
    <source>
        <dbReference type="ARBA" id="ARBA00022801"/>
    </source>
</evidence>
<comment type="catalytic activity">
    <reaction evidence="2">
        <text>a fatty acyl-CoA + H2O = a fatty acid + CoA + H(+)</text>
        <dbReference type="Rhea" id="RHEA:16781"/>
        <dbReference type="ChEBI" id="CHEBI:15377"/>
        <dbReference type="ChEBI" id="CHEBI:15378"/>
        <dbReference type="ChEBI" id="CHEBI:28868"/>
        <dbReference type="ChEBI" id="CHEBI:57287"/>
        <dbReference type="ChEBI" id="CHEBI:77636"/>
        <dbReference type="EC" id="3.1.2.20"/>
    </reaction>
</comment>